<dbReference type="Proteomes" id="UP000003577">
    <property type="component" value="Unassembled WGS sequence"/>
</dbReference>
<dbReference type="HOGENOM" id="CLU_151870_0_0_9"/>
<evidence type="ECO:0000313" key="2">
    <source>
        <dbReference type="EMBL" id="EDK22997.1"/>
    </source>
</evidence>
<protein>
    <submittedName>
        <fullName evidence="3">Uncharacterized protein</fullName>
    </submittedName>
</protein>
<proteinExistence type="predicted"/>
<dbReference type="RefSeq" id="WP_004846165.1">
    <property type="nucleotide sequence ID" value="NZ_DS264349.1"/>
</dbReference>
<dbReference type="AlphaFoldDB" id="A5KQB4"/>
<reference evidence="3 4" key="1">
    <citation type="submission" date="2007-03" db="EMBL/GenBank/DDBJ databases">
        <authorList>
            <person name="Fulton L."/>
            <person name="Clifton S."/>
            <person name="Fulton B."/>
            <person name="Xu J."/>
            <person name="Minx P."/>
            <person name="Pepin K.H."/>
            <person name="Johnson M."/>
            <person name="Thiruvilangam P."/>
            <person name="Bhonagiri V."/>
            <person name="Nash W.E."/>
            <person name="Mardis E.R."/>
            <person name="Wilson R.K."/>
        </authorList>
    </citation>
    <scope>NUCLEOTIDE SEQUENCE [LARGE SCALE GENOMIC DNA]</scope>
    <source>
        <strain evidence="3 4">ATCC 27756</strain>
    </source>
</reference>
<dbReference type="PaxDb" id="411460-RUMTOR_02452"/>
<name>A5KQB4_9FIRM</name>
<evidence type="ECO:0000313" key="3">
    <source>
        <dbReference type="EMBL" id="EDK23304.1"/>
    </source>
</evidence>
<accession>A5KQB4</accession>
<dbReference type="EMBL" id="AAVP02000016">
    <property type="protein sequence ID" value="EDK23304.1"/>
    <property type="molecule type" value="Genomic_DNA"/>
</dbReference>
<gene>
    <name evidence="3" type="ORF">RUMTOR_02452</name>
    <name evidence="2" type="ORF">RUMTOR_02835</name>
</gene>
<evidence type="ECO:0000313" key="4">
    <source>
        <dbReference type="Proteomes" id="UP000003577"/>
    </source>
</evidence>
<sequence>MDINEPLQHYASPYYDPVKAHEYYMRTRELKGRRSTTKLNDEGKKVWAYTKNEISGKKKEKVKEEQEKRKQKIAELRAKAKVTREQISAKLKELNAQLP</sequence>
<comment type="caution">
    <text evidence="3">The sequence shown here is derived from an EMBL/GenBank/DDBJ whole genome shotgun (WGS) entry which is preliminary data.</text>
</comment>
<dbReference type="EMBL" id="AAVP02000032">
    <property type="protein sequence ID" value="EDK22997.1"/>
    <property type="molecule type" value="Genomic_DNA"/>
</dbReference>
<organism evidence="3 4">
    <name type="scientific">[Ruminococcus] torques ATCC 27756</name>
    <dbReference type="NCBI Taxonomy" id="411460"/>
    <lineage>
        <taxon>Bacteria</taxon>
        <taxon>Bacillati</taxon>
        <taxon>Bacillota</taxon>
        <taxon>Clostridia</taxon>
        <taxon>Lachnospirales</taxon>
        <taxon>Lachnospiraceae</taxon>
        <taxon>Mediterraneibacter</taxon>
    </lineage>
</organism>
<evidence type="ECO:0000256" key="1">
    <source>
        <dbReference type="SAM" id="Coils"/>
    </source>
</evidence>
<feature type="coiled-coil region" evidence="1">
    <location>
        <begin position="59"/>
        <end position="97"/>
    </location>
</feature>
<keyword evidence="1" id="KW-0175">Coiled coil</keyword>
<reference evidence="3 4" key="2">
    <citation type="submission" date="2007-04" db="EMBL/GenBank/DDBJ databases">
        <title>Draft genome sequence of Ruminococcus torques (ATCC 27756).</title>
        <authorList>
            <person name="Sudarsanam P."/>
            <person name="Ley R."/>
            <person name="Guruge J."/>
            <person name="Turnbaugh P.J."/>
            <person name="Mahowald M."/>
            <person name="Liep D."/>
            <person name="Gordon J."/>
        </authorList>
    </citation>
    <scope>NUCLEOTIDE SEQUENCE [LARGE SCALE GENOMIC DNA]</scope>
    <source>
        <strain evidence="3 4">ATCC 27756</strain>
    </source>
</reference>